<reference evidence="1 2" key="1">
    <citation type="submission" date="2024-04" db="EMBL/GenBank/DDBJ databases">
        <title>Complete genome sequence of Nguyenibacter vanlangesis HBCM-1154, a strain capable of nitrogen fixation, IAA production, and phosphorus solubilization isolated from sugarcane soil.</title>
        <authorList>
            <person name="MY HANH P."/>
        </authorList>
    </citation>
    <scope>NUCLEOTIDE SEQUENCE [LARGE SCALE GENOMIC DNA]</scope>
    <source>
        <strain evidence="1 2">HBCM 1154</strain>
    </source>
</reference>
<sequence>MSHAHREMLTHLELTWLEKRIEQWLRFGPVVDTHPIDRYRRRLCFAPGAVFALLRWTQADCGAATCCIDIVRAPLLGEPRDCLPFVPTGGERLLHGTGWPQVRMVLEAIDRIERQRIDPARIDPAYWREVAERLRVGAAIHAYAPSRHHAWQARSATS</sequence>
<dbReference type="Proteomes" id="UP001449795">
    <property type="component" value="Chromosome"/>
</dbReference>
<dbReference type="EMBL" id="CP152276">
    <property type="protein sequence ID" value="XAE41151.1"/>
    <property type="molecule type" value="Genomic_DNA"/>
</dbReference>
<dbReference type="InterPro" id="IPR021263">
    <property type="entry name" value="DUF2840"/>
</dbReference>
<protein>
    <submittedName>
        <fullName evidence="1">DUF2840 domain-containing protein</fullName>
    </submittedName>
</protein>
<evidence type="ECO:0000313" key="2">
    <source>
        <dbReference type="Proteomes" id="UP001449795"/>
    </source>
</evidence>
<dbReference type="RefSeq" id="WP_342627145.1">
    <property type="nucleotide sequence ID" value="NZ_CP152276.1"/>
</dbReference>
<dbReference type="Pfam" id="PF11000">
    <property type="entry name" value="DUF2840"/>
    <property type="match status" value="1"/>
</dbReference>
<evidence type="ECO:0000313" key="1">
    <source>
        <dbReference type="EMBL" id="XAE41151.1"/>
    </source>
</evidence>
<proteinExistence type="predicted"/>
<organism evidence="1 2">
    <name type="scientific">Nguyenibacter vanlangensis</name>
    <dbReference type="NCBI Taxonomy" id="1216886"/>
    <lineage>
        <taxon>Bacteria</taxon>
        <taxon>Pseudomonadati</taxon>
        <taxon>Pseudomonadota</taxon>
        <taxon>Alphaproteobacteria</taxon>
        <taxon>Acetobacterales</taxon>
        <taxon>Acetobacteraceae</taxon>
        <taxon>Nguyenibacter</taxon>
    </lineage>
</organism>
<keyword evidence="2" id="KW-1185">Reference proteome</keyword>
<gene>
    <name evidence="1" type="ORF">AAC691_12560</name>
</gene>
<accession>A0ABZ3D071</accession>
<name>A0ABZ3D071_9PROT</name>